<accession>A0A395NJ68</accession>
<name>A0A395NJ68_TRIAR</name>
<dbReference type="AlphaFoldDB" id="A0A395NJ68"/>
<evidence type="ECO:0000256" key="1">
    <source>
        <dbReference type="SAM" id="MobiDB-lite"/>
    </source>
</evidence>
<protein>
    <submittedName>
        <fullName evidence="2">Uncharacterized protein</fullName>
    </submittedName>
</protein>
<gene>
    <name evidence="2" type="ORF">TARUN_6094</name>
</gene>
<feature type="compositionally biased region" description="Basic and acidic residues" evidence="1">
    <location>
        <begin position="161"/>
        <end position="183"/>
    </location>
</feature>
<organism evidence="2 3">
    <name type="scientific">Trichoderma arundinaceum</name>
    <dbReference type="NCBI Taxonomy" id="490622"/>
    <lineage>
        <taxon>Eukaryota</taxon>
        <taxon>Fungi</taxon>
        <taxon>Dikarya</taxon>
        <taxon>Ascomycota</taxon>
        <taxon>Pezizomycotina</taxon>
        <taxon>Sordariomycetes</taxon>
        <taxon>Hypocreomycetidae</taxon>
        <taxon>Hypocreales</taxon>
        <taxon>Hypocreaceae</taxon>
        <taxon>Trichoderma</taxon>
    </lineage>
</organism>
<evidence type="ECO:0000313" key="2">
    <source>
        <dbReference type="EMBL" id="RFU76152.1"/>
    </source>
</evidence>
<feature type="region of interest" description="Disordered" evidence="1">
    <location>
        <begin position="20"/>
        <end position="52"/>
    </location>
</feature>
<feature type="region of interest" description="Disordered" evidence="1">
    <location>
        <begin position="156"/>
        <end position="188"/>
    </location>
</feature>
<proteinExistence type="predicted"/>
<dbReference type="Proteomes" id="UP000266272">
    <property type="component" value="Unassembled WGS sequence"/>
</dbReference>
<dbReference type="EMBL" id="PXOA01000376">
    <property type="protein sequence ID" value="RFU76152.1"/>
    <property type="molecule type" value="Genomic_DNA"/>
</dbReference>
<reference evidence="2 3" key="1">
    <citation type="journal article" date="2018" name="PLoS Pathog.">
        <title>Evolution of structural diversity of trichothecenes, a family of toxins produced by plant pathogenic and entomopathogenic fungi.</title>
        <authorList>
            <person name="Proctor R.H."/>
            <person name="McCormick S.P."/>
            <person name="Kim H.S."/>
            <person name="Cardoza R.E."/>
            <person name="Stanley A.M."/>
            <person name="Lindo L."/>
            <person name="Kelly A."/>
            <person name="Brown D.W."/>
            <person name="Lee T."/>
            <person name="Vaughan M.M."/>
            <person name="Alexander N.J."/>
            <person name="Busman M."/>
            <person name="Gutierrez S."/>
        </authorList>
    </citation>
    <scope>NUCLEOTIDE SEQUENCE [LARGE SCALE GENOMIC DNA]</scope>
    <source>
        <strain evidence="2 3">IBT 40837</strain>
    </source>
</reference>
<evidence type="ECO:0000313" key="3">
    <source>
        <dbReference type="Proteomes" id="UP000266272"/>
    </source>
</evidence>
<keyword evidence="3" id="KW-1185">Reference proteome</keyword>
<sequence length="208" mass="24068">MSDIRDMGIKLTEEVYQRLEEERGESSREGALQRRMEQWRMDRKKKTDTMREPVVHCHDGLRQEEEEVGEADNLFVSLALSSSMSDHETDWYAARCHKAEEESSSPPEEFRWQGRKKVEKGKGICRETLLVRNCRALLSTEPRQIVAELTKALASLNAREQQPRSEEASKGEGPRQQEPHQREPEEDWVLVAEDVDVWDISDEVGAMT</sequence>
<comment type="caution">
    <text evidence="2">The sequence shown here is derived from an EMBL/GenBank/DDBJ whole genome shotgun (WGS) entry which is preliminary data.</text>
</comment>